<proteinExistence type="predicted"/>
<keyword evidence="1" id="KW-0812">Transmembrane</keyword>
<feature type="transmembrane region" description="Helical" evidence="1">
    <location>
        <begin position="28"/>
        <end position="51"/>
    </location>
</feature>
<feature type="transmembrane region" description="Helical" evidence="1">
    <location>
        <begin position="86"/>
        <end position="108"/>
    </location>
</feature>
<reference evidence="2 3" key="1">
    <citation type="submission" date="2015-02" db="EMBL/GenBank/DDBJ databases">
        <title>Draft genome sequences of ten Microbacterium spp. with emphasis on heavy metal contaminated environments.</title>
        <authorList>
            <person name="Corretto E."/>
        </authorList>
    </citation>
    <scope>NUCLEOTIDE SEQUENCE [LARGE SCALE GENOMIC DNA]</scope>
    <source>
        <strain evidence="2 3">DSM 23848</strain>
    </source>
</reference>
<feature type="transmembrane region" description="Helical" evidence="1">
    <location>
        <begin position="157"/>
        <end position="180"/>
    </location>
</feature>
<dbReference type="PATRIC" id="fig|582680.7.peg.1655"/>
<gene>
    <name evidence="2" type="ORF">RL72_01614</name>
</gene>
<keyword evidence="1" id="KW-1133">Transmembrane helix</keyword>
<dbReference type="InterPro" id="IPR025495">
    <property type="entry name" value="DUF4386"/>
</dbReference>
<evidence type="ECO:0008006" key="4">
    <source>
        <dbReference type="Google" id="ProtNLM"/>
    </source>
</evidence>
<evidence type="ECO:0000256" key="1">
    <source>
        <dbReference type="SAM" id="Phobius"/>
    </source>
</evidence>
<keyword evidence="3" id="KW-1185">Reference proteome</keyword>
<comment type="caution">
    <text evidence="2">The sequence shown here is derived from an EMBL/GenBank/DDBJ whole genome shotgun (WGS) entry which is preliminary data.</text>
</comment>
<feature type="transmembrane region" description="Helical" evidence="1">
    <location>
        <begin position="186"/>
        <end position="207"/>
    </location>
</feature>
<evidence type="ECO:0000313" key="2">
    <source>
        <dbReference type="EMBL" id="KJL24891.1"/>
    </source>
</evidence>
<sequence length="220" mass="22689">MQAYAVYRNDHRASASHVARQHARAAGILYLVTHATSVLAVVAYGAGFVAAGVTLEFGLAIGCAGTGVLLWNLLRASGPVRAATFAALRAVEAAVILAGALPMLAMMWSHETSGPVAELASAMHTASFLLGQGLVISVNTSVLGWLLWDSRAVPRALAALGVGGGGLVLISNLCQLWGVIPLNGPIAGGAALPVFAFELWFAIFLIARGLRTPQEPVGAR</sequence>
<dbReference type="Pfam" id="PF14329">
    <property type="entry name" value="DUF4386"/>
    <property type="match status" value="1"/>
</dbReference>
<dbReference type="Proteomes" id="UP000033448">
    <property type="component" value="Unassembled WGS sequence"/>
</dbReference>
<accession>A0A0F0L011</accession>
<evidence type="ECO:0000313" key="3">
    <source>
        <dbReference type="Proteomes" id="UP000033448"/>
    </source>
</evidence>
<feature type="transmembrane region" description="Helical" evidence="1">
    <location>
        <begin position="57"/>
        <end position="74"/>
    </location>
</feature>
<name>A0A0F0L011_9MICO</name>
<feature type="transmembrane region" description="Helical" evidence="1">
    <location>
        <begin position="128"/>
        <end position="148"/>
    </location>
</feature>
<dbReference type="EMBL" id="JYIT01000072">
    <property type="protein sequence ID" value="KJL24891.1"/>
    <property type="molecule type" value="Genomic_DNA"/>
</dbReference>
<dbReference type="OrthoDB" id="5080242at2"/>
<dbReference type="AlphaFoldDB" id="A0A0F0L011"/>
<protein>
    <recommendedName>
        <fullName evidence="4">DUF4386 domain-containing protein</fullName>
    </recommendedName>
</protein>
<keyword evidence="1" id="KW-0472">Membrane</keyword>
<organism evidence="2 3">
    <name type="scientific">Microbacterium azadirachtae</name>
    <dbReference type="NCBI Taxonomy" id="582680"/>
    <lineage>
        <taxon>Bacteria</taxon>
        <taxon>Bacillati</taxon>
        <taxon>Actinomycetota</taxon>
        <taxon>Actinomycetes</taxon>
        <taxon>Micrococcales</taxon>
        <taxon>Microbacteriaceae</taxon>
        <taxon>Microbacterium</taxon>
    </lineage>
</organism>